<keyword evidence="4" id="KW-0564">Palmitate</keyword>
<dbReference type="GO" id="GO:0030288">
    <property type="term" value="C:outer membrane-bounded periplasmic space"/>
    <property type="evidence" value="ECO:0007669"/>
    <property type="project" value="InterPro"/>
</dbReference>
<comment type="caution">
    <text evidence="8">The sequence shown here is derived from an EMBL/GenBank/DDBJ whole genome shotgun (WGS) entry which is preliminary data.</text>
</comment>
<feature type="compositionally biased region" description="Low complexity" evidence="6">
    <location>
        <begin position="318"/>
        <end position="338"/>
    </location>
</feature>
<evidence type="ECO:0000313" key="9">
    <source>
        <dbReference type="Proteomes" id="UP000000321"/>
    </source>
</evidence>
<evidence type="ECO:0000256" key="4">
    <source>
        <dbReference type="ARBA" id="ARBA00023139"/>
    </source>
</evidence>
<evidence type="ECO:0000313" key="8">
    <source>
        <dbReference type="EMBL" id="EAS51340.1"/>
    </source>
</evidence>
<dbReference type="Proteomes" id="UP000000321">
    <property type="component" value="Unassembled WGS sequence"/>
</dbReference>
<dbReference type="OrthoDB" id="1110708at2"/>
<keyword evidence="5" id="KW-0449">Lipoprotein</keyword>
<dbReference type="PANTHER" id="PTHR41164">
    <property type="entry name" value="CURLI PRODUCTION ASSEMBLY/TRANSPORT COMPONENT CSGG"/>
    <property type="match status" value="1"/>
</dbReference>
<accession>Q1YMP1</accession>
<evidence type="ECO:0000256" key="3">
    <source>
        <dbReference type="ARBA" id="ARBA00023136"/>
    </source>
</evidence>
<dbReference type="AlphaFoldDB" id="Q1YMP1"/>
<evidence type="ECO:0000256" key="2">
    <source>
        <dbReference type="ARBA" id="ARBA00022729"/>
    </source>
</evidence>
<dbReference type="HOGENOM" id="CLU_056911_0_0_5"/>
<keyword evidence="2 7" id="KW-0732">Signal</keyword>
<dbReference type="BioCyc" id="AURANTIMONAS:SI859A1_02155-MONOMER"/>
<gene>
    <name evidence="8" type="ORF">SI859A1_02155</name>
</gene>
<dbReference type="InterPro" id="IPR005534">
    <property type="entry name" value="Curli_assmbl/transp-comp_CsgG"/>
</dbReference>
<evidence type="ECO:0000256" key="7">
    <source>
        <dbReference type="SAM" id="SignalP"/>
    </source>
</evidence>
<protein>
    <submittedName>
        <fullName evidence="8">Putative Curli production assembly/transport component</fullName>
    </submittedName>
</protein>
<organism evidence="8 9">
    <name type="scientific">Aurantimonas manganoxydans (strain ATCC BAA-1229 / DSM 21871 / SI85-9A1)</name>
    <dbReference type="NCBI Taxonomy" id="287752"/>
    <lineage>
        <taxon>Bacteria</taxon>
        <taxon>Pseudomonadati</taxon>
        <taxon>Pseudomonadota</taxon>
        <taxon>Alphaproteobacteria</taxon>
        <taxon>Hyphomicrobiales</taxon>
        <taxon>Aurantimonadaceae</taxon>
        <taxon>Aurantimonas</taxon>
    </lineage>
</organism>
<name>Q1YMP1_AURMS</name>
<evidence type="ECO:0000256" key="1">
    <source>
        <dbReference type="ARBA" id="ARBA00022475"/>
    </source>
</evidence>
<feature type="chain" id="PRO_5004198081" evidence="7">
    <location>
        <begin position="32"/>
        <end position="400"/>
    </location>
</feature>
<sequence length="400" mass="42967">MLSCIWTRGGPRLAVMIVALASLSGCVTQEAFTDTPPVIAPVSRPNDDLRRVPPPRQKTVVAVYGYEDLTGQFKERENVQSLSRAVTQGGASMLIQALQDAGERRWFTVLERAELDNLLKERQIITEMRRLYRNETQLDPKVVPPLLHANIIIEGGIIGYDTNIMTGGVGAGFLGISADTKYIHDVVTVTLRAVSTKTGEVLTTVTVRKAVASYALQGGAFRYVKIDELFMAEAGVTYNEPKQIAVQSAIEKAVEGLIVEGADLSIWEFSDPAAGRAYVEAYKAQEYGEQLTAAAQTLPRPATEAAADSVQTVPAAPVRVSQRSARPASSPAAAPRVVTQPPAQQNLRQLPGVPSNAPIQRQIEEQAPRQLPPAPAPDEDAVGSMEPSEANPARVAANVG</sequence>
<feature type="region of interest" description="Disordered" evidence="6">
    <location>
        <begin position="298"/>
        <end position="400"/>
    </location>
</feature>
<evidence type="ECO:0000256" key="5">
    <source>
        <dbReference type="ARBA" id="ARBA00023288"/>
    </source>
</evidence>
<dbReference type="RefSeq" id="WP_009209981.1">
    <property type="nucleotide sequence ID" value="NZ_BBWP01000057.1"/>
</dbReference>
<proteinExistence type="predicted"/>
<reference evidence="8 9" key="1">
    <citation type="journal article" date="2008" name="Appl. Environ. Microbiol.">
        <title>Genomic insights into Mn(II) oxidation by the marine alphaproteobacterium Aurantimonas sp. strain SI85-9A1.</title>
        <authorList>
            <person name="Dick G.J."/>
            <person name="Podell S."/>
            <person name="Johnson H.A."/>
            <person name="Rivera-Espinoza Y."/>
            <person name="Bernier-Latmani R."/>
            <person name="McCarthy J.K."/>
            <person name="Torpey J.W."/>
            <person name="Clement B.G."/>
            <person name="Gaasterland T."/>
            <person name="Tebo B.M."/>
        </authorList>
    </citation>
    <scope>NUCLEOTIDE SEQUENCE [LARGE SCALE GENOMIC DNA]</scope>
    <source>
        <strain evidence="8 9">SI85-9A1</strain>
    </source>
</reference>
<keyword evidence="9" id="KW-1185">Reference proteome</keyword>
<dbReference type="Gene3D" id="3.40.50.10610">
    <property type="entry name" value="ABC-type transport auxiliary lipoprotein component"/>
    <property type="match status" value="2"/>
</dbReference>
<dbReference type="PANTHER" id="PTHR41164:SF1">
    <property type="entry name" value="CURLI PRODUCTION ASSEMBLY_TRANSPORT COMPONENT CSGG"/>
    <property type="match status" value="1"/>
</dbReference>
<keyword evidence="1" id="KW-1003">Cell membrane</keyword>
<evidence type="ECO:0000256" key="6">
    <source>
        <dbReference type="SAM" id="MobiDB-lite"/>
    </source>
</evidence>
<feature type="signal peptide" evidence="7">
    <location>
        <begin position="1"/>
        <end position="31"/>
    </location>
</feature>
<keyword evidence="3" id="KW-0472">Membrane</keyword>
<dbReference type="Pfam" id="PF03783">
    <property type="entry name" value="CsgG"/>
    <property type="match status" value="1"/>
</dbReference>
<dbReference type="EMBL" id="AAPJ01000001">
    <property type="protein sequence ID" value="EAS51340.1"/>
    <property type="molecule type" value="Genomic_DNA"/>
</dbReference>